<protein>
    <submittedName>
        <fullName evidence="2">Uncharacterized protein</fullName>
    </submittedName>
</protein>
<keyword evidence="1" id="KW-1133">Transmembrane helix</keyword>
<evidence type="ECO:0000313" key="2">
    <source>
        <dbReference type="EMBL" id="CBI38614.3"/>
    </source>
</evidence>
<dbReference type="HOGENOM" id="CLU_2125604_0_0_1"/>
<keyword evidence="1" id="KW-0472">Membrane</keyword>
<evidence type="ECO:0000256" key="1">
    <source>
        <dbReference type="SAM" id="Phobius"/>
    </source>
</evidence>
<sequence length="114" mass="12545">MIKNNPTMTRLLLKCPSLTAGLTIFFKTFVSLVFPTVQRTKKKRHLSVFSIWCSPCCPCDISSDTSATSNTSTTSLSTSTIPRCDSLIFFLSNPSHGRKSQVLIALECFTTNSS</sequence>
<dbReference type="Proteomes" id="UP000009183">
    <property type="component" value="Chromosome 16"/>
</dbReference>
<keyword evidence="3" id="KW-1185">Reference proteome</keyword>
<dbReference type="InParanoid" id="D7U7A0"/>
<dbReference type="PaxDb" id="29760-VIT_16s0013g01180.t01"/>
<gene>
    <name evidence="2" type="ordered locus">VIT_16s0013g01180</name>
</gene>
<keyword evidence="1" id="KW-0812">Transmembrane</keyword>
<dbReference type="AlphaFoldDB" id="D7U7A0"/>
<reference evidence="3" key="1">
    <citation type="journal article" date="2007" name="Nature">
        <title>The grapevine genome sequence suggests ancestral hexaploidization in major angiosperm phyla.</title>
        <authorList>
            <consortium name="The French-Italian Public Consortium for Grapevine Genome Characterization."/>
            <person name="Jaillon O."/>
            <person name="Aury J.-M."/>
            <person name="Noel B."/>
            <person name="Policriti A."/>
            <person name="Clepet C."/>
            <person name="Casagrande A."/>
            <person name="Choisne N."/>
            <person name="Aubourg S."/>
            <person name="Vitulo N."/>
            <person name="Jubin C."/>
            <person name="Vezzi A."/>
            <person name="Legeai F."/>
            <person name="Hugueney P."/>
            <person name="Dasilva C."/>
            <person name="Horner D."/>
            <person name="Mica E."/>
            <person name="Jublot D."/>
            <person name="Poulain J."/>
            <person name="Bruyere C."/>
            <person name="Billault A."/>
            <person name="Segurens B."/>
            <person name="Gouyvenoux M."/>
            <person name="Ugarte E."/>
            <person name="Cattonaro F."/>
            <person name="Anthouard V."/>
            <person name="Vico V."/>
            <person name="Del Fabbro C."/>
            <person name="Alaux M."/>
            <person name="Di Gaspero G."/>
            <person name="Dumas V."/>
            <person name="Felice N."/>
            <person name="Paillard S."/>
            <person name="Juman I."/>
            <person name="Moroldo M."/>
            <person name="Scalabrin S."/>
            <person name="Canaguier A."/>
            <person name="Le Clainche I."/>
            <person name="Malacrida G."/>
            <person name="Durand E."/>
            <person name="Pesole G."/>
            <person name="Laucou V."/>
            <person name="Chatelet P."/>
            <person name="Merdinoglu D."/>
            <person name="Delledonne M."/>
            <person name="Pezzotti M."/>
            <person name="Lecharny A."/>
            <person name="Scarpelli C."/>
            <person name="Artiguenave F."/>
            <person name="Pe M.E."/>
            <person name="Valle G."/>
            <person name="Morgante M."/>
            <person name="Caboche M."/>
            <person name="Adam-Blondon A.-F."/>
            <person name="Weissenbach J."/>
            <person name="Quetier F."/>
            <person name="Wincker P."/>
        </authorList>
    </citation>
    <scope>NUCLEOTIDE SEQUENCE [LARGE SCALE GENOMIC DNA]</scope>
    <source>
        <strain evidence="3">cv. Pinot noir / PN40024</strain>
    </source>
</reference>
<name>D7U7A0_VITVI</name>
<proteinExistence type="predicted"/>
<organism evidence="2 3">
    <name type="scientific">Vitis vinifera</name>
    <name type="common">Grape</name>
    <dbReference type="NCBI Taxonomy" id="29760"/>
    <lineage>
        <taxon>Eukaryota</taxon>
        <taxon>Viridiplantae</taxon>
        <taxon>Streptophyta</taxon>
        <taxon>Embryophyta</taxon>
        <taxon>Tracheophyta</taxon>
        <taxon>Spermatophyta</taxon>
        <taxon>Magnoliopsida</taxon>
        <taxon>eudicotyledons</taxon>
        <taxon>Gunneridae</taxon>
        <taxon>Pentapetalae</taxon>
        <taxon>rosids</taxon>
        <taxon>Vitales</taxon>
        <taxon>Vitaceae</taxon>
        <taxon>Viteae</taxon>
        <taxon>Vitis</taxon>
    </lineage>
</organism>
<evidence type="ECO:0000313" key="3">
    <source>
        <dbReference type="Proteomes" id="UP000009183"/>
    </source>
</evidence>
<feature type="transmembrane region" description="Helical" evidence="1">
    <location>
        <begin position="20"/>
        <end position="37"/>
    </location>
</feature>
<dbReference type="EMBL" id="FN596738">
    <property type="protein sequence ID" value="CBI38614.3"/>
    <property type="molecule type" value="Genomic_DNA"/>
</dbReference>
<accession>D7U7A0</accession>